<keyword evidence="5 6" id="KW-0560">Oxidoreductase</keyword>
<sequence length="310" mass="33079">MAPKIFIDGEHGTTGLQIRTRMAGRRDVELLSIPEAERRNAAMREDMLNSADIAILCLPDDASKAAVQMISANNNVRVIDTSTAFRVNPGWAYGFAEMDKEQAEKISAARFVANPGCYPTGAIGLIRPLRAAGILPDGYPVTVNAVSGYTGGGKQMIAQVEDQSRDDAITAPHFLYGLPLTHKHVPEMKIHGLLDRAPIFSPSVGKFPQGMIVQVPLHIDDLSGNATLESIHAALTAHYVGQDIVTVVPLEESRTLARIDAVELAGKDTMKLFVFGTPGASQVNLVALLDNLGKGASGAAVQNMDLMLAS</sequence>
<keyword evidence="3 6" id="KW-0028">Amino-acid biosynthesis</keyword>
<dbReference type="InterPro" id="IPR036291">
    <property type="entry name" value="NAD(P)-bd_dom_sf"/>
</dbReference>
<reference evidence="9 10" key="1">
    <citation type="submission" date="2016-10" db="EMBL/GenBank/DDBJ databases">
        <authorList>
            <person name="de Groot N.N."/>
        </authorList>
    </citation>
    <scope>NUCLEOTIDE SEQUENCE [LARGE SCALE GENOMIC DNA]</scope>
    <source>
        <strain evidence="9 10">CGMCC 1.3401</strain>
    </source>
</reference>
<dbReference type="SMART" id="SM00859">
    <property type="entry name" value="Semialdhyde_dh"/>
    <property type="match status" value="1"/>
</dbReference>
<organism evidence="9 10">
    <name type="scientific">Rhizobium mongolense subsp. loessense</name>
    <dbReference type="NCBI Taxonomy" id="158890"/>
    <lineage>
        <taxon>Bacteria</taxon>
        <taxon>Pseudomonadati</taxon>
        <taxon>Pseudomonadota</taxon>
        <taxon>Alphaproteobacteria</taxon>
        <taxon>Hyphomicrobiales</taxon>
        <taxon>Rhizobiaceae</taxon>
        <taxon>Rhizobium/Agrobacterium group</taxon>
        <taxon>Rhizobium</taxon>
    </lineage>
</organism>
<evidence type="ECO:0000259" key="8">
    <source>
        <dbReference type="SMART" id="SM00859"/>
    </source>
</evidence>
<dbReference type="PANTHER" id="PTHR32338:SF10">
    <property type="entry name" value="N-ACETYL-GAMMA-GLUTAMYL-PHOSPHATE REDUCTASE, CHLOROPLASTIC-RELATED"/>
    <property type="match status" value="1"/>
</dbReference>
<dbReference type="InterPro" id="IPR050085">
    <property type="entry name" value="AGPR"/>
</dbReference>
<dbReference type="NCBIfam" id="TIGR01851">
    <property type="entry name" value="argC_other"/>
    <property type="match status" value="1"/>
</dbReference>
<gene>
    <name evidence="6" type="primary">argC</name>
    <name evidence="9" type="ORF">SAMN02927900_00121</name>
</gene>
<dbReference type="CDD" id="cd23935">
    <property type="entry name" value="AGPR_2_C"/>
    <property type="match status" value="1"/>
</dbReference>
<comment type="similarity">
    <text evidence="6">Belongs to the NAGSA dehydrogenase family. Type 2 subfamily.</text>
</comment>
<dbReference type="PROSITE" id="PS01224">
    <property type="entry name" value="ARGC"/>
    <property type="match status" value="1"/>
</dbReference>
<dbReference type="SUPFAM" id="SSF51735">
    <property type="entry name" value="NAD(P)-binding Rossmann-fold domains"/>
    <property type="match status" value="1"/>
</dbReference>
<dbReference type="AlphaFoldDB" id="A0A1G4P7U2"/>
<evidence type="ECO:0000256" key="3">
    <source>
        <dbReference type="ARBA" id="ARBA00022605"/>
    </source>
</evidence>
<proteinExistence type="inferred from homology"/>
<comment type="subcellular location">
    <subcellularLocation>
        <location evidence="6">Cytoplasm</location>
    </subcellularLocation>
</comment>
<dbReference type="InterPro" id="IPR058924">
    <property type="entry name" value="AGPR_dimerisation_dom"/>
</dbReference>
<dbReference type="CDD" id="cd17896">
    <property type="entry name" value="AGPR_2_N"/>
    <property type="match status" value="1"/>
</dbReference>
<dbReference type="Gene3D" id="3.40.50.720">
    <property type="entry name" value="NAD(P)-binding Rossmann-like Domain"/>
    <property type="match status" value="1"/>
</dbReference>
<dbReference type="InterPro" id="IPR023013">
    <property type="entry name" value="AGPR_AS"/>
</dbReference>
<evidence type="ECO:0000256" key="6">
    <source>
        <dbReference type="HAMAP-Rule" id="MF_01110"/>
    </source>
</evidence>
<accession>A0A1G4P7U2</accession>
<dbReference type="InterPro" id="IPR000534">
    <property type="entry name" value="Semialdehyde_DH_NAD-bd"/>
</dbReference>
<dbReference type="Pfam" id="PF01118">
    <property type="entry name" value="Semialdhyde_dh"/>
    <property type="match status" value="1"/>
</dbReference>
<dbReference type="EC" id="1.2.1.38" evidence="6"/>
<keyword evidence="4 6" id="KW-0521">NADP</keyword>
<evidence type="ECO:0000256" key="7">
    <source>
        <dbReference type="PROSITE-ProRule" id="PRU10010"/>
    </source>
</evidence>
<dbReference type="SUPFAM" id="SSF55347">
    <property type="entry name" value="Glyceraldehyde-3-phosphate dehydrogenase-like, C-terminal domain"/>
    <property type="match status" value="1"/>
</dbReference>
<keyword evidence="2 6" id="KW-0055">Arginine biosynthesis</keyword>
<comment type="catalytic activity">
    <reaction evidence="6">
        <text>N-acetyl-L-glutamate 5-semialdehyde + phosphate + NADP(+) = N-acetyl-L-glutamyl 5-phosphate + NADPH + H(+)</text>
        <dbReference type="Rhea" id="RHEA:21588"/>
        <dbReference type="ChEBI" id="CHEBI:15378"/>
        <dbReference type="ChEBI" id="CHEBI:29123"/>
        <dbReference type="ChEBI" id="CHEBI:43474"/>
        <dbReference type="ChEBI" id="CHEBI:57783"/>
        <dbReference type="ChEBI" id="CHEBI:57936"/>
        <dbReference type="ChEBI" id="CHEBI:58349"/>
        <dbReference type="EC" id="1.2.1.38"/>
    </reaction>
</comment>
<feature type="active site" evidence="6 7">
    <location>
        <position position="117"/>
    </location>
</feature>
<comment type="function">
    <text evidence="6">Catalyzes the NADPH-dependent reduction of N-acetyl-5-glutamyl phosphate to yield N-acetyl-L-glutamate 5-semialdehyde.</text>
</comment>
<dbReference type="InterPro" id="IPR010136">
    <property type="entry name" value="AGPR_type-2"/>
</dbReference>
<evidence type="ECO:0000256" key="1">
    <source>
        <dbReference type="ARBA" id="ARBA00022490"/>
    </source>
</evidence>
<dbReference type="GO" id="GO:0006526">
    <property type="term" value="P:L-arginine biosynthetic process"/>
    <property type="evidence" value="ECO:0007669"/>
    <property type="project" value="UniProtKB-UniRule"/>
</dbReference>
<evidence type="ECO:0000256" key="2">
    <source>
        <dbReference type="ARBA" id="ARBA00022571"/>
    </source>
</evidence>
<evidence type="ECO:0000313" key="10">
    <source>
        <dbReference type="Proteomes" id="UP000199542"/>
    </source>
</evidence>
<dbReference type="GO" id="GO:0005737">
    <property type="term" value="C:cytoplasm"/>
    <property type="evidence" value="ECO:0007669"/>
    <property type="project" value="UniProtKB-SubCell"/>
</dbReference>
<keyword evidence="1 6" id="KW-0963">Cytoplasm</keyword>
<dbReference type="PANTHER" id="PTHR32338">
    <property type="entry name" value="N-ACETYL-GAMMA-GLUTAMYL-PHOSPHATE REDUCTASE, CHLOROPLASTIC-RELATED-RELATED"/>
    <property type="match status" value="1"/>
</dbReference>
<evidence type="ECO:0000313" key="9">
    <source>
        <dbReference type="EMBL" id="SCW28342.1"/>
    </source>
</evidence>
<comment type="pathway">
    <text evidence="6">Amino-acid biosynthesis; L-arginine biosynthesis; N(2)-acetyl-L-ornithine from L-glutamate: step 3/4.</text>
</comment>
<name>A0A1G4P7U2_9HYPH</name>
<dbReference type="Pfam" id="PF22698">
    <property type="entry name" value="Semialdhyde_dhC_1"/>
    <property type="match status" value="1"/>
</dbReference>
<dbReference type="RefSeq" id="WP_092583098.1">
    <property type="nucleotide sequence ID" value="NZ_FMTM01000001.1"/>
</dbReference>
<dbReference type="GO" id="GO:0051287">
    <property type="term" value="F:NAD binding"/>
    <property type="evidence" value="ECO:0007669"/>
    <property type="project" value="InterPro"/>
</dbReference>
<dbReference type="HAMAP" id="MF_01110">
    <property type="entry name" value="ArgC_type2"/>
    <property type="match status" value="1"/>
</dbReference>
<dbReference type="Proteomes" id="UP000199542">
    <property type="component" value="Unassembled WGS sequence"/>
</dbReference>
<dbReference type="Gene3D" id="3.30.360.10">
    <property type="entry name" value="Dihydrodipicolinate Reductase, domain 2"/>
    <property type="match status" value="1"/>
</dbReference>
<dbReference type="UniPathway" id="UPA00068">
    <property type="reaction ID" value="UER00108"/>
</dbReference>
<evidence type="ECO:0000256" key="5">
    <source>
        <dbReference type="ARBA" id="ARBA00023002"/>
    </source>
</evidence>
<protein>
    <recommendedName>
        <fullName evidence="6">N-acetyl-gamma-glutamyl-phosphate reductase</fullName>
        <shortName evidence="6">AGPR</shortName>
        <ecNumber evidence="6">1.2.1.38</ecNumber>
    </recommendedName>
    <alternativeName>
        <fullName evidence="6">N-acetyl-glutamate semialdehyde dehydrogenase</fullName>
        <shortName evidence="6">NAGSA dehydrogenase</shortName>
    </alternativeName>
</protein>
<feature type="domain" description="Semialdehyde dehydrogenase NAD-binding" evidence="8">
    <location>
        <begin position="4"/>
        <end position="106"/>
    </location>
</feature>
<dbReference type="GO" id="GO:0003942">
    <property type="term" value="F:N-acetyl-gamma-glutamyl-phosphate reductase activity"/>
    <property type="evidence" value="ECO:0007669"/>
    <property type="project" value="UniProtKB-UniRule"/>
</dbReference>
<evidence type="ECO:0000256" key="4">
    <source>
        <dbReference type="ARBA" id="ARBA00022857"/>
    </source>
</evidence>
<dbReference type="EMBL" id="FMTM01000001">
    <property type="protein sequence ID" value="SCW28342.1"/>
    <property type="molecule type" value="Genomic_DNA"/>
</dbReference>